<feature type="transmembrane region" description="Helical" evidence="1">
    <location>
        <begin position="186"/>
        <end position="209"/>
    </location>
</feature>
<evidence type="ECO:0000256" key="1">
    <source>
        <dbReference type="SAM" id="Phobius"/>
    </source>
</evidence>
<reference evidence="3 4" key="1">
    <citation type="journal article" date="2013" name="Stand. Genomic Sci.">
        <title>Genomic Encyclopedia of Type Strains, Phase I: The one thousand microbial genomes (KMG-I) project.</title>
        <authorList>
            <person name="Kyrpides N.C."/>
            <person name="Woyke T."/>
            <person name="Eisen J.A."/>
            <person name="Garrity G."/>
            <person name="Lilburn T.G."/>
            <person name="Beck B.J."/>
            <person name="Whitman W.B."/>
            <person name="Hugenholtz P."/>
            <person name="Klenk H.P."/>
        </authorList>
    </citation>
    <scope>NUCLEOTIDE SEQUENCE [LARGE SCALE GENOMIC DNA]</scope>
    <source>
        <strain evidence="3 4">DSM 45044</strain>
    </source>
</reference>
<evidence type="ECO:0000259" key="2">
    <source>
        <dbReference type="Pfam" id="PF06724"/>
    </source>
</evidence>
<feature type="domain" description="DUF1206" evidence="2">
    <location>
        <begin position="193"/>
        <end position="261"/>
    </location>
</feature>
<feature type="transmembrane region" description="Helical" evidence="1">
    <location>
        <begin position="68"/>
        <end position="93"/>
    </location>
</feature>
<organism evidence="3 4">
    <name type="scientific">Stackebrandtia albiflava</name>
    <dbReference type="NCBI Taxonomy" id="406432"/>
    <lineage>
        <taxon>Bacteria</taxon>
        <taxon>Bacillati</taxon>
        <taxon>Actinomycetota</taxon>
        <taxon>Actinomycetes</taxon>
        <taxon>Glycomycetales</taxon>
        <taxon>Glycomycetaceae</taxon>
        <taxon>Stackebrandtia</taxon>
    </lineage>
</organism>
<feature type="transmembrane region" description="Helical" evidence="1">
    <location>
        <begin position="142"/>
        <end position="165"/>
    </location>
</feature>
<dbReference type="EMBL" id="VLLL01000005">
    <property type="protein sequence ID" value="TWJ16143.1"/>
    <property type="molecule type" value="Genomic_DNA"/>
</dbReference>
<sequence>MSRLSGTARRAADHPALSLLAKVGFAARGVLYALLGILAIQVAFGGGGKEADKSGAIHLVAAQPLGEVLLWVMAVGLAGLAVWQFGEAVFGGGRARDRVESGGRFVVYLLLVFSILGLLIGGKKAASTDSQSRDATRALFELPGGPFLVGVVALGVIALGCYWMYQGWTREFMKDMRVTTPEARKTITRLGVAGHVARGVVAVAAGILIGRAAVTYDPEEAVGIDGALKALADTPAGPVSLVVVAVGLVLFAVYCFAESRWHRT</sequence>
<feature type="transmembrane region" description="Helical" evidence="1">
    <location>
        <begin position="239"/>
        <end position="257"/>
    </location>
</feature>
<keyword evidence="1" id="KW-0812">Transmembrane</keyword>
<keyword evidence="1" id="KW-0472">Membrane</keyword>
<gene>
    <name evidence="3" type="ORF">LX16_1867</name>
</gene>
<proteinExistence type="predicted"/>
<dbReference type="AlphaFoldDB" id="A0A562VE36"/>
<dbReference type="RefSeq" id="WP_170283848.1">
    <property type="nucleotide sequence ID" value="NZ_BAABIJ010000001.1"/>
</dbReference>
<keyword evidence="4" id="KW-1185">Reference proteome</keyword>
<protein>
    <submittedName>
        <fullName evidence="3">Uncharacterized protein DUF1206</fullName>
    </submittedName>
</protein>
<feature type="domain" description="DUF1206" evidence="2">
    <location>
        <begin position="103"/>
        <end position="170"/>
    </location>
</feature>
<accession>A0A562VE36</accession>
<evidence type="ECO:0000313" key="4">
    <source>
        <dbReference type="Proteomes" id="UP000321617"/>
    </source>
</evidence>
<dbReference type="Pfam" id="PF06724">
    <property type="entry name" value="DUF1206"/>
    <property type="match status" value="3"/>
</dbReference>
<name>A0A562VE36_9ACTN</name>
<feature type="transmembrane region" description="Helical" evidence="1">
    <location>
        <begin position="29"/>
        <end position="48"/>
    </location>
</feature>
<dbReference type="InterPro" id="IPR009597">
    <property type="entry name" value="DUF1206"/>
</dbReference>
<evidence type="ECO:0000313" key="3">
    <source>
        <dbReference type="EMBL" id="TWJ16143.1"/>
    </source>
</evidence>
<comment type="caution">
    <text evidence="3">The sequence shown here is derived from an EMBL/GenBank/DDBJ whole genome shotgun (WGS) entry which is preliminary data.</text>
</comment>
<dbReference type="Proteomes" id="UP000321617">
    <property type="component" value="Unassembled WGS sequence"/>
</dbReference>
<feature type="transmembrane region" description="Helical" evidence="1">
    <location>
        <begin position="105"/>
        <end position="122"/>
    </location>
</feature>
<keyword evidence="1" id="KW-1133">Transmembrane helix</keyword>
<feature type="domain" description="DUF1206" evidence="2">
    <location>
        <begin position="23"/>
        <end position="90"/>
    </location>
</feature>